<sequence length="180" mass="20837">MNEMEEGIGKESKTRCSQVWLLDNERKFVRNYQTNRGSRSVGILFQSEELSVIRKQAFRAYSIIYARFRRRRTQHPVLVHLSPILSHFVPLSFDFDDSQMLFKHYIQYMPTTFMLSKMLLMMSKMLLMHLMMLSSLSSSSSSSSSSATSLSSFTHICAPPSTQHVLGTINDFSTFEYLSY</sequence>
<evidence type="ECO:0000313" key="2">
    <source>
        <dbReference type="Proteomes" id="UP000092445"/>
    </source>
</evidence>
<dbReference type="Proteomes" id="UP000092445">
    <property type="component" value="Unassembled WGS sequence"/>
</dbReference>
<organism evidence="1 2">
    <name type="scientific">Glossina pallidipes</name>
    <name type="common">Tsetse fly</name>
    <dbReference type="NCBI Taxonomy" id="7398"/>
    <lineage>
        <taxon>Eukaryota</taxon>
        <taxon>Metazoa</taxon>
        <taxon>Ecdysozoa</taxon>
        <taxon>Arthropoda</taxon>
        <taxon>Hexapoda</taxon>
        <taxon>Insecta</taxon>
        <taxon>Pterygota</taxon>
        <taxon>Neoptera</taxon>
        <taxon>Endopterygota</taxon>
        <taxon>Diptera</taxon>
        <taxon>Brachycera</taxon>
        <taxon>Muscomorpha</taxon>
        <taxon>Hippoboscoidea</taxon>
        <taxon>Glossinidae</taxon>
        <taxon>Glossina</taxon>
    </lineage>
</organism>
<name>A0A1A9ZTQ8_GLOPL</name>
<accession>A0A1A9ZTQ8</accession>
<proteinExistence type="predicted"/>
<keyword evidence="2" id="KW-1185">Reference proteome</keyword>
<evidence type="ECO:0000313" key="1">
    <source>
        <dbReference type="EnsemblMetazoa" id="GPAI024651-PA"/>
    </source>
</evidence>
<reference evidence="1" key="2">
    <citation type="submission" date="2020-05" db="UniProtKB">
        <authorList>
            <consortium name="EnsemblMetazoa"/>
        </authorList>
    </citation>
    <scope>IDENTIFICATION</scope>
    <source>
        <strain evidence="1">IAEA</strain>
    </source>
</reference>
<protein>
    <submittedName>
        <fullName evidence="1">Uncharacterized protein</fullName>
    </submittedName>
</protein>
<reference evidence="2" key="1">
    <citation type="submission" date="2014-03" db="EMBL/GenBank/DDBJ databases">
        <authorList>
            <person name="Aksoy S."/>
            <person name="Warren W."/>
            <person name="Wilson R.K."/>
        </authorList>
    </citation>
    <scope>NUCLEOTIDE SEQUENCE [LARGE SCALE GENOMIC DNA]</scope>
    <source>
        <strain evidence="2">IAEA</strain>
    </source>
</reference>
<dbReference type="VEuPathDB" id="VectorBase:GPAI024651"/>
<dbReference type="AlphaFoldDB" id="A0A1A9ZTQ8"/>
<dbReference type="EnsemblMetazoa" id="GPAI024651-RA">
    <property type="protein sequence ID" value="GPAI024651-PA"/>
    <property type="gene ID" value="GPAI024651"/>
</dbReference>